<dbReference type="InterPro" id="IPR024229">
    <property type="entry name" value="DUF3781"/>
</dbReference>
<evidence type="ECO:0000313" key="1">
    <source>
        <dbReference type="EMBL" id="PQB08697.1"/>
    </source>
</evidence>
<accession>A0A2S7L1F1</accession>
<dbReference type="Proteomes" id="UP000239522">
    <property type="component" value="Unassembled WGS sequence"/>
</dbReference>
<comment type="caution">
    <text evidence="1">The sequence shown here is derived from an EMBL/GenBank/DDBJ whole genome shotgun (WGS) entry which is preliminary data.</text>
</comment>
<organism evidence="1 2">
    <name type="scientific">Polaribacter filamentus</name>
    <dbReference type="NCBI Taxonomy" id="53483"/>
    <lineage>
        <taxon>Bacteria</taxon>
        <taxon>Pseudomonadati</taxon>
        <taxon>Bacteroidota</taxon>
        <taxon>Flavobacteriia</taxon>
        <taxon>Flavobacteriales</taxon>
        <taxon>Flavobacteriaceae</taxon>
    </lineage>
</organism>
<evidence type="ECO:0000313" key="2">
    <source>
        <dbReference type="Proteomes" id="UP000239522"/>
    </source>
</evidence>
<dbReference type="EMBL" id="MQUA01000013">
    <property type="protein sequence ID" value="PQB08697.1"/>
    <property type="molecule type" value="Genomic_DNA"/>
</dbReference>
<reference evidence="1 2" key="1">
    <citation type="submission" date="2016-11" db="EMBL/GenBank/DDBJ databases">
        <title>Trade-off between light-utilization and light-protection in marine flavobacteria.</title>
        <authorList>
            <person name="Kumagai Y."/>
        </authorList>
    </citation>
    <scope>NUCLEOTIDE SEQUENCE [LARGE SCALE GENOMIC DNA]</scope>
    <source>
        <strain evidence="1 2">ATCC 700397</strain>
    </source>
</reference>
<evidence type="ECO:0008006" key="3">
    <source>
        <dbReference type="Google" id="ProtNLM"/>
    </source>
</evidence>
<protein>
    <recommendedName>
        <fullName evidence="3">DUF3781 domain-containing protein</fullName>
    </recommendedName>
</protein>
<name>A0A2S7L1F1_9FLAO</name>
<sequence length="84" mass="9802">MNKSEIPQNHCHTELVYQRINKKLGVNFLNGEIEALIKKVVLETTLDCFKKKEKNYYISSKETNSRITINSTTFRVITVDKIIK</sequence>
<proteinExistence type="predicted"/>
<gene>
    <name evidence="1" type="ORF">BST83_12905</name>
</gene>
<dbReference type="Pfam" id="PF12636">
    <property type="entry name" value="DUF3781"/>
    <property type="match status" value="1"/>
</dbReference>
<dbReference type="AlphaFoldDB" id="A0A2S7L1F1"/>
<keyword evidence="2" id="KW-1185">Reference proteome</keyword>